<dbReference type="Gene3D" id="3.40.50.300">
    <property type="entry name" value="P-loop containing nucleotide triphosphate hydrolases"/>
    <property type="match status" value="1"/>
</dbReference>
<dbReference type="GO" id="GO:0000139">
    <property type="term" value="C:Golgi membrane"/>
    <property type="evidence" value="ECO:0007669"/>
    <property type="project" value="UniProtKB-SubCell"/>
</dbReference>
<reference evidence="13 14" key="1">
    <citation type="journal article" date="2007" name="Nature">
        <title>Evolution of genes and genomes on the Drosophila phylogeny.</title>
        <authorList>
            <consortium name="Drosophila 12 Genomes Consortium"/>
            <person name="Clark A.G."/>
            <person name="Eisen M.B."/>
            <person name="Smith D.R."/>
            <person name="Bergman C.M."/>
            <person name="Oliver B."/>
            <person name="Markow T.A."/>
            <person name="Kaufman T.C."/>
            <person name="Kellis M."/>
            <person name="Gelbart W."/>
            <person name="Iyer V.N."/>
            <person name="Pollard D.A."/>
            <person name="Sackton T.B."/>
            <person name="Larracuente A.M."/>
            <person name="Singh N.D."/>
            <person name="Abad J.P."/>
            <person name="Abt D.N."/>
            <person name="Adryan B."/>
            <person name="Aguade M."/>
            <person name="Akashi H."/>
            <person name="Anderson W.W."/>
            <person name="Aquadro C.F."/>
            <person name="Ardell D.H."/>
            <person name="Arguello R."/>
            <person name="Artieri C.G."/>
            <person name="Barbash D.A."/>
            <person name="Barker D."/>
            <person name="Barsanti P."/>
            <person name="Batterham P."/>
            <person name="Batzoglou S."/>
            <person name="Begun D."/>
            <person name="Bhutkar A."/>
            <person name="Blanco E."/>
            <person name="Bosak S.A."/>
            <person name="Bradley R.K."/>
            <person name="Brand A.D."/>
            <person name="Brent M.R."/>
            <person name="Brooks A.N."/>
            <person name="Brown R.H."/>
            <person name="Butlin R.K."/>
            <person name="Caggese C."/>
            <person name="Calvi B.R."/>
            <person name="Bernardo de Carvalho A."/>
            <person name="Caspi A."/>
            <person name="Castrezana S."/>
            <person name="Celniker S.E."/>
            <person name="Chang J.L."/>
            <person name="Chapple C."/>
            <person name="Chatterji S."/>
            <person name="Chinwalla A."/>
            <person name="Civetta A."/>
            <person name="Clifton S.W."/>
            <person name="Comeron J.M."/>
            <person name="Costello J.C."/>
            <person name="Coyne J.A."/>
            <person name="Daub J."/>
            <person name="David R.G."/>
            <person name="Delcher A.L."/>
            <person name="Delehaunty K."/>
            <person name="Do C.B."/>
            <person name="Ebling H."/>
            <person name="Edwards K."/>
            <person name="Eickbush T."/>
            <person name="Evans J.D."/>
            <person name="Filipski A."/>
            <person name="Findeiss S."/>
            <person name="Freyhult E."/>
            <person name="Fulton L."/>
            <person name="Fulton R."/>
            <person name="Garcia A.C."/>
            <person name="Gardiner A."/>
            <person name="Garfield D.A."/>
            <person name="Garvin B.E."/>
            <person name="Gibson G."/>
            <person name="Gilbert D."/>
            <person name="Gnerre S."/>
            <person name="Godfrey J."/>
            <person name="Good R."/>
            <person name="Gotea V."/>
            <person name="Gravely B."/>
            <person name="Greenberg A.J."/>
            <person name="Griffiths-Jones S."/>
            <person name="Gross S."/>
            <person name="Guigo R."/>
            <person name="Gustafson E.A."/>
            <person name="Haerty W."/>
            <person name="Hahn M.W."/>
            <person name="Halligan D.L."/>
            <person name="Halpern A.L."/>
            <person name="Halter G.M."/>
            <person name="Han M.V."/>
            <person name="Heger A."/>
            <person name="Hillier L."/>
            <person name="Hinrichs A.S."/>
            <person name="Holmes I."/>
            <person name="Hoskins R.A."/>
            <person name="Hubisz M.J."/>
            <person name="Hultmark D."/>
            <person name="Huntley M.A."/>
            <person name="Jaffe D.B."/>
            <person name="Jagadeeshan S."/>
            <person name="Jeck W.R."/>
            <person name="Johnson J."/>
            <person name="Jones C.D."/>
            <person name="Jordan W.C."/>
            <person name="Karpen G.H."/>
            <person name="Kataoka E."/>
            <person name="Keightley P.D."/>
            <person name="Kheradpour P."/>
            <person name="Kirkness E.F."/>
            <person name="Koerich L.B."/>
            <person name="Kristiansen K."/>
            <person name="Kudrna D."/>
            <person name="Kulathinal R.J."/>
            <person name="Kumar S."/>
            <person name="Kwok R."/>
            <person name="Lander E."/>
            <person name="Langley C.H."/>
            <person name="Lapoint R."/>
            <person name="Lazzaro B.P."/>
            <person name="Lee S.J."/>
            <person name="Levesque L."/>
            <person name="Li R."/>
            <person name="Lin C.F."/>
            <person name="Lin M.F."/>
            <person name="Lindblad-Toh K."/>
            <person name="Llopart A."/>
            <person name="Long M."/>
            <person name="Low L."/>
            <person name="Lozovsky E."/>
            <person name="Lu J."/>
            <person name="Luo M."/>
            <person name="Machado C.A."/>
            <person name="Makalowski W."/>
            <person name="Marzo M."/>
            <person name="Matsuda M."/>
            <person name="Matzkin L."/>
            <person name="McAllister B."/>
            <person name="McBride C.S."/>
            <person name="McKernan B."/>
            <person name="McKernan K."/>
            <person name="Mendez-Lago M."/>
            <person name="Minx P."/>
            <person name="Mollenhauer M.U."/>
            <person name="Montooth K."/>
            <person name="Mount S.M."/>
            <person name="Mu X."/>
            <person name="Myers E."/>
            <person name="Negre B."/>
            <person name="Newfeld S."/>
            <person name="Nielsen R."/>
            <person name="Noor M.A."/>
            <person name="O'Grady P."/>
            <person name="Pachter L."/>
            <person name="Papaceit M."/>
            <person name="Parisi M.J."/>
            <person name="Parisi M."/>
            <person name="Parts L."/>
            <person name="Pedersen J.S."/>
            <person name="Pesole G."/>
            <person name="Phillippy A.M."/>
            <person name="Ponting C.P."/>
            <person name="Pop M."/>
            <person name="Porcelli D."/>
            <person name="Powell J.R."/>
            <person name="Prohaska S."/>
            <person name="Pruitt K."/>
            <person name="Puig M."/>
            <person name="Quesneville H."/>
            <person name="Ram K.R."/>
            <person name="Rand D."/>
            <person name="Rasmussen M.D."/>
            <person name="Reed L.K."/>
            <person name="Reenan R."/>
            <person name="Reily A."/>
            <person name="Remington K.A."/>
            <person name="Rieger T.T."/>
            <person name="Ritchie M.G."/>
            <person name="Robin C."/>
            <person name="Rogers Y.H."/>
            <person name="Rohde C."/>
            <person name="Rozas J."/>
            <person name="Rubenfield M.J."/>
            <person name="Ruiz A."/>
            <person name="Russo S."/>
            <person name="Salzberg S.L."/>
            <person name="Sanchez-Gracia A."/>
            <person name="Saranga D.J."/>
            <person name="Sato H."/>
            <person name="Schaeffer S.W."/>
            <person name="Schatz M.C."/>
            <person name="Schlenke T."/>
            <person name="Schwartz R."/>
            <person name="Segarra C."/>
            <person name="Singh R.S."/>
            <person name="Sirot L."/>
            <person name="Sirota M."/>
            <person name="Sisneros N.B."/>
            <person name="Smith C.D."/>
            <person name="Smith T.F."/>
            <person name="Spieth J."/>
            <person name="Stage D.E."/>
            <person name="Stark A."/>
            <person name="Stephan W."/>
            <person name="Strausberg R.L."/>
            <person name="Strempel S."/>
            <person name="Sturgill D."/>
            <person name="Sutton G."/>
            <person name="Sutton G.G."/>
            <person name="Tao W."/>
            <person name="Teichmann S."/>
            <person name="Tobari Y.N."/>
            <person name="Tomimura Y."/>
            <person name="Tsolas J.M."/>
            <person name="Valente V.L."/>
            <person name="Venter E."/>
            <person name="Venter J.C."/>
            <person name="Vicario S."/>
            <person name="Vieira F.G."/>
            <person name="Vilella A.J."/>
            <person name="Villasante A."/>
            <person name="Walenz B."/>
            <person name="Wang J."/>
            <person name="Wasserman M."/>
            <person name="Watts T."/>
            <person name="Wilson D."/>
            <person name="Wilson R.K."/>
            <person name="Wing R.A."/>
            <person name="Wolfner M.F."/>
            <person name="Wong A."/>
            <person name="Wong G.K."/>
            <person name="Wu C.I."/>
            <person name="Wu G."/>
            <person name="Yamamoto D."/>
            <person name="Yang H.P."/>
            <person name="Yang S.P."/>
            <person name="Yorke J.A."/>
            <person name="Yoshida K."/>
            <person name="Zdobnov E."/>
            <person name="Zhang P."/>
            <person name="Zhang Y."/>
            <person name="Zimin A.V."/>
            <person name="Baldwin J."/>
            <person name="Abdouelleil A."/>
            <person name="Abdulkadir J."/>
            <person name="Abebe A."/>
            <person name="Abera B."/>
            <person name="Abreu J."/>
            <person name="Acer S.C."/>
            <person name="Aftuck L."/>
            <person name="Alexander A."/>
            <person name="An P."/>
            <person name="Anderson E."/>
            <person name="Anderson S."/>
            <person name="Arachi H."/>
            <person name="Azer M."/>
            <person name="Bachantsang P."/>
            <person name="Barry A."/>
            <person name="Bayul T."/>
            <person name="Berlin A."/>
            <person name="Bessette D."/>
            <person name="Bloom T."/>
            <person name="Blye J."/>
            <person name="Boguslavskiy L."/>
            <person name="Bonnet C."/>
            <person name="Boukhgalter B."/>
            <person name="Bourzgui I."/>
            <person name="Brown A."/>
            <person name="Cahill P."/>
            <person name="Channer S."/>
            <person name="Cheshatsang Y."/>
            <person name="Chuda L."/>
            <person name="Citroen M."/>
            <person name="Collymore A."/>
            <person name="Cooke P."/>
            <person name="Costello M."/>
            <person name="D'Aco K."/>
            <person name="Daza R."/>
            <person name="De Haan G."/>
            <person name="DeGray S."/>
            <person name="DeMaso C."/>
            <person name="Dhargay N."/>
            <person name="Dooley K."/>
            <person name="Dooley E."/>
            <person name="Doricent M."/>
            <person name="Dorje P."/>
            <person name="Dorjee K."/>
            <person name="Dupes A."/>
            <person name="Elong R."/>
            <person name="Falk J."/>
            <person name="Farina A."/>
            <person name="Faro S."/>
            <person name="Ferguson D."/>
            <person name="Fisher S."/>
            <person name="Foley C.D."/>
            <person name="Franke A."/>
            <person name="Friedrich D."/>
            <person name="Gadbois L."/>
            <person name="Gearin G."/>
            <person name="Gearin C.R."/>
            <person name="Giannoukos G."/>
            <person name="Goode T."/>
            <person name="Graham J."/>
            <person name="Grandbois E."/>
            <person name="Grewal S."/>
            <person name="Gyaltsen K."/>
            <person name="Hafez N."/>
            <person name="Hagos B."/>
            <person name="Hall J."/>
            <person name="Henson C."/>
            <person name="Hollinger A."/>
            <person name="Honan T."/>
            <person name="Huard M.D."/>
            <person name="Hughes L."/>
            <person name="Hurhula B."/>
            <person name="Husby M.E."/>
            <person name="Kamat A."/>
            <person name="Kanga B."/>
            <person name="Kashin S."/>
            <person name="Khazanovich D."/>
            <person name="Kisner P."/>
            <person name="Lance K."/>
            <person name="Lara M."/>
            <person name="Lee W."/>
            <person name="Lennon N."/>
            <person name="Letendre F."/>
            <person name="LeVine R."/>
            <person name="Lipovsky A."/>
            <person name="Liu X."/>
            <person name="Liu J."/>
            <person name="Liu S."/>
            <person name="Lokyitsang T."/>
            <person name="Lokyitsang Y."/>
            <person name="Lubonja R."/>
            <person name="Lui A."/>
            <person name="MacDonald P."/>
            <person name="Magnisalis V."/>
            <person name="Maru K."/>
            <person name="Matthews C."/>
            <person name="McCusker W."/>
            <person name="McDonough S."/>
            <person name="Mehta T."/>
            <person name="Meldrim J."/>
            <person name="Meneus L."/>
            <person name="Mihai O."/>
            <person name="Mihalev A."/>
            <person name="Mihova T."/>
            <person name="Mittelman R."/>
            <person name="Mlenga V."/>
            <person name="Montmayeur A."/>
            <person name="Mulrain L."/>
            <person name="Navidi A."/>
            <person name="Naylor J."/>
            <person name="Negash T."/>
            <person name="Nguyen T."/>
            <person name="Nguyen N."/>
            <person name="Nicol R."/>
            <person name="Norbu C."/>
            <person name="Norbu N."/>
            <person name="Novod N."/>
            <person name="O'Neill B."/>
            <person name="Osman S."/>
            <person name="Markiewicz E."/>
            <person name="Oyono O.L."/>
            <person name="Patti C."/>
            <person name="Phunkhang P."/>
            <person name="Pierre F."/>
            <person name="Priest M."/>
            <person name="Raghuraman S."/>
            <person name="Rege F."/>
            <person name="Reyes R."/>
            <person name="Rise C."/>
            <person name="Rogov P."/>
            <person name="Ross K."/>
            <person name="Ryan E."/>
            <person name="Settipalli S."/>
            <person name="Shea T."/>
            <person name="Sherpa N."/>
            <person name="Shi L."/>
            <person name="Shih D."/>
            <person name="Sparrow T."/>
            <person name="Spaulding J."/>
            <person name="Stalker J."/>
            <person name="Stange-Thomann N."/>
            <person name="Stavropoulos S."/>
            <person name="Stone C."/>
            <person name="Strader C."/>
            <person name="Tesfaye S."/>
            <person name="Thomson T."/>
            <person name="Thoulutsang Y."/>
            <person name="Thoulutsang D."/>
            <person name="Topham K."/>
            <person name="Topping I."/>
            <person name="Tsamla T."/>
            <person name="Vassiliev H."/>
            <person name="Vo A."/>
            <person name="Wangchuk T."/>
            <person name="Wangdi T."/>
            <person name="Weiand M."/>
            <person name="Wilkinson J."/>
            <person name="Wilson A."/>
            <person name="Yadav S."/>
            <person name="Young G."/>
            <person name="Yu Q."/>
            <person name="Zembek L."/>
            <person name="Zhong D."/>
            <person name="Zimmer A."/>
            <person name="Zwirko Z."/>
            <person name="Jaffe D.B."/>
            <person name="Alvarez P."/>
            <person name="Brockman W."/>
            <person name="Butler J."/>
            <person name="Chin C."/>
            <person name="Gnerre S."/>
            <person name="Grabherr M."/>
            <person name="Kleber M."/>
            <person name="Mauceli E."/>
            <person name="MacCallum I."/>
        </authorList>
    </citation>
    <scope>NUCLEOTIDE SEQUENCE [LARGE SCALE GENOMIC DNA]</scope>
    <source>
        <strain evidence="14">Tucson 15287-2541.00</strain>
    </source>
</reference>
<evidence type="ECO:0000256" key="10">
    <source>
        <dbReference type="ARBA" id="ARBA00023180"/>
    </source>
</evidence>
<comment type="pathway">
    <text evidence="11">Protein modification; protein glycosylation.</text>
</comment>
<feature type="domain" description="Ricin B lectin" evidence="12">
    <location>
        <begin position="545"/>
        <end position="672"/>
    </location>
</feature>
<evidence type="ECO:0000256" key="3">
    <source>
        <dbReference type="ARBA" id="ARBA00022692"/>
    </source>
</evidence>
<evidence type="ECO:0000313" key="14">
    <source>
        <dbReference type="Proteomes" id="UP000001070"/>
    </source>
</evidence>
<dbReference type="GO" id="GO:0004653">
    <property type="term" value="F:polypeptide N-acetylgalactosaminyltransferase activity"/>
    <property type="evidence" value="ECO:0007669"/>
    <property type="project" value="EnsemblMetazoa"/>
</dbReference>
<keyword evidence="3" id="KW-0812">Transmembrane</keyword>
<evidence type="ECO:0000256" key="8">
    <source>
        <dbReference type="ARBA" id="ARBA00023136"/>
    </source>
</evidence>
<dbReference type="InterPro" id="IPR001173">
    <property type="entry name" value="Glyco_trans_2-like"/>
</dbReference>
<dbReference type="PANTHER" id="PTHR11675">
    <property type="entry name" value="N-ACETYLGALACTOSAMINYLTRANSFERASE"/>
    <property type="match status" value="1"/>
</dbReference>
<keyword evidence="8" id="KW-0472">Membrane</keyword>
<evidence type="ECO:0000259" key="12">
    <source>
        <dbReference type="SMART" id="SM00458"/>
    </source>
</evidence>
<dbReference type="OrthoDB" id="6159198at2759"/>
<keyword evidence="7 11" id="KW-0333">Golgi apparatus</keyword>
<accession>B4J037</accession>
<dbReference type="CDD" id="cd02510">
    <property type="entry name" value="pp-GalNAc-T"/>
    <property type="match status" value="1"/>
</dbReference>
<evidence type="ECO:0000256" key="1">
    <source>
        <dbReference type="ARBA" id="ARBA00004323"/>
    </source>
</evidence>
<dbReference type="GO" id="GO:0016266">
    <property type="term" value="P:protein O-linked glycosylation via N-acetyl-galactosamine"/>
    <property type="evidence" value="ECO:0007669"/>
    <property type="project" value="EnsemblMetazoa"/>
</dbReference>
<dbReference type="InterPro" id="IPR000772">
    <property type="entry name" value="Ricin_B_lectin"/>
</dbReference>
<dbReference type="STRING" id="7222.B4J037"/>
<proteinExistence type="inferred from homology"/>
<dbReference type="Pfam" id="PF00685">
    <property type="entry name" value="Sulfotransfer_1"/>
    <property type="match status" value="1"/>
</dbReference>
<dbReference type="Proteomes" id="UP000001070">
    <property type="component" value="Unassembled WGS sequence"/>
</dbReference>
<evidence type="ECO:0000256" key="11">
    <source>
        <dbReference type="RuleBase" id="RU361242"/>
    </source>
</evidence>
<dbReference type="InterPro" id="IPR029044">
    <property type="entry name" value="Nucleotide-diphossugar_trans"/>
</dbReference>
<dbReference type="InterPro" id="IPR045885">
    <property type="entry name" value="GalNAc-T"/>
</dbReference>
<organism evidence="14">
    <name type="scientific">Drosophila grimshawi</name>
    <name type="common">Hawaiian fruit fly</name>
    <name type="synonym">Idiomyia grimshawi</name>
    <dbReference type="NCBI Taxonomy" id="7222"/>
    <lineage>
        <taxon>Eukaryota</taxon>
        <taxon>Metazoa</taxon>
        <taxon>Ecdysozoa</taxon>
        <taxon>Arthropoda</taxon>
        <taxon>Hexapoda</taxon>
        <taxon>Insecta</taxon>
        <taxon>Pterygota</taxon>
        <taxon>Neoptera</taxon>
        <taxon>Endopterygota</taxon>
        <taxon>Diptera</taxon>
        <taxon>Brachycera</taxon>
        <taxon>Muscomorpha</taxon>
        <taxon>Ephydroidea</taxon>
        <taxon>Drosophilidae</taxon>
        <taxon>Drosophila</taxon>
        <taxon>Hawaiian Drosophila</taxon>
    </lineage>
</organism>
<evidence type="ECO:0000256" key="2">
    <source>
        <dbReference type="ARBA" id="ARBA00005680"/>
    </source>
</evidence>
<dbReference type="SUPFAM" id="SSF52540">
    <property type="entry name" value="P-loop containing nucleoside triphosphate hydrolases"/>
    <property type="match status" value="1"/>
</dbReference>
<dbReference type="EC" id="2.4.1.-" evidence="11"/>
<dbReference type="PhylomeDB" id="B4J037"/>
<sequence length="688" mass="79783">MYESESLKTLATKPMMRMRCTGELDGSWLPLKQDWSTRWCTLPEMYKELCAQRIHNFETRESDVFVVTFMKSGTTWMQELAWLLLNQLDFNSAKGSFLFDRSQYIERLMNHPSGIDTITAFIYLYVTESNKHATITNGVTKSTTKDATAEHEISQLAGKRENLVMGELGALGRPAKSNWSDAQLLAMERSQLKTGYNAWLSERISPERTLFDMRHRSCKKLKYPLQKLPAISVVITHHNEQPSVLLRTLSSLRSRTTARLLHEIILVDDGSDLGLLGNFTGYVEEKFKGLVHLQRQEKQLGVMQARLAGALRAQADVLVFLDAHVEVTHGWLPPLLLPLLENNKTCTTPVVDTIDYDNFAYRRGKPTRGFFDWDFNYVQLPLRKEDELALPAPHENPIMNGGLFAIYRKWFFDLGGYDEGLRIWGAEQFELSLKIWLCGGRLLEVPCSRVGHLYRNGSFKMQYTKSDSKALARNYRRVAEVWLDEYRDKLYANLPHLTHIKVGSLKKQKALRQRLQCKPFKWFLDHLASDFLELYPVDEPEDYAFGVVQNLAEPTICLERSESAEHPQLMPCDGDLMYPKLEQKWSLSHFRDLHSSFHCLELQQRQPNAEIWLWQCHHHAGNQFWSYDPNTNQIVNGQSKDQQRCLEARLEQRKVVANPCDVQNLQQQWKFGYVNEKLLENFWKNVPS</sequence>
<dbReference type="GO" id="GO:0030246">
    <property type="term" value="F:carbohydrate binding"/>
    <property type="evidence" value="ECO:0007669"/>
    <property type="project" value="UniProtKB-KW"/>
</dbReference>
<evidence type="ECO:0000256" key="6">
    <source>
        <dbReference type="ARBA" id="ARBA00022989"/>
    </source>
</evidence>
<evidence type="ECO:0000256" key="9">
    <source>
        <dbReference type="ARBA" id="ARBA00023157"/>
    </source>
</evidence>
<dbReference type="Gene3D" id="2.80.10.50">
    <property type="match status" value="1"/>
</dbReference>
<evidence type="ECO:0000256" key="5">
    <source>
        <dbReference type="ARBA" id="ARBA00022968"/>
    </source>
</evidence>
<dbReference type="InterPro" id="IPR027417">
    <property type="entry name" value="P-loop_NTPase"/>
</dbReference>
<evidence type="ECO:0000256" key="7">
    <source>
        <dbReference type="ARBA" id="ARBA00023034"/>
    </source>
</evidence>
<keyword evidence="4 11" id="KW-0430">Lectin</keyword>
<keyword evidence="14" id="KW-1185">Reference proteome</keyword>
<dbReference type="PROSITE" id="PS50231">
    <property type="entry name" value="RICIN_B_LECTIN"/>
    <property type="match status" value="1"/>
</dbReference>
<dbReference type="GO" id="GO:0008146">
    <property type="term" value="F:sulfotransferase activity"/>
    <property type="evidence" value="ECO:0007669"/>
    <property type="project" value="InterPro"/>
</dbReference>
<dbReference type="SMART" id="SM00458">
    <property type="entry name" value="RICIN"/>
    <property type="match status" value="1"/>
</dbReference>
<keyword evidence="10" id="KW-0325">Glycoprotein</keyword>
<evidence type="ECO:0000313" key="13">
    <source>
        <dbReference type="EMBL" id="EDV97830.1"/>
    </source>
</evidence>
<keyword evidence="11" id="KW-0808">Transferase</keyword>
<dbReference type="SMR" id="B4J037"/>
<dbReference type="UniPathway" id="UPA00378"/>
<dbReference type="SUPFAM" id="SSF50370">
    <property type="entry name" value="Ricin B-like lectins"/>
    <property type="match status" value="1"/>
</dbReference>
<dbReference type="FunCoup" id="B4J037">
    <property type="interactions" value="27"/>
</dbReference>
<dbReference type="Gene3D" id="3.90.550.10">
    <property type="entry name" value="Spore Coat Polysaccharide Biosynthesis Protein SpsA, Chain A"/>
    <property type="match status" value="1"/>
</dbReference>
<keyword evidence="11" id="KW-0464">Manganese</keyword>
<evidence type="ECO:0000256" key="4">
    <source>
        <dbReference type="ARBA" id="ARBA00022734"/>
    </source>
</evidence>
<dbReference type="EMBL" id="CH916366">
    <property type="protein sequence ID" value="EDV97830.1"/>
    <property type="molecule type" value="Genomic_DNA"/>
</dbReference>
<dbReference type="Pfam" id="PF00652">
    <property type="entry name" value="Ricin_B_lectin"/>
    <property type="match status" value="1"/>
</dbReference>
<dbReference type="OMA" id="SRGFFDW"/>
<dbReference type="HOGENOM" id="CLU_013477_0_1_1"/>
<dbReference type="Pfam" id="PF00535">
    <property type="entry name" value="Glycos_transf_2"/>
    <property type="match status" value="1"/>
</dbReference>
<protein>
    <recommendedName>
        <fullName evidence="11">Polypeptide N-acetylgalactosaminyltransferase</fullName>
        <ecNumber evidence="11">2.4.1.-</ecNumber>
    </recommendedName>
    <alternativeName>
        <fullName evidence="11">Protein-UDP acetylgalactosaminyltransferase</fullName>
    </alternativeName>
</protein>
<dbReference type="PANTHER" id="PTHR11675:SF134">
    <property type="entry name" value="N-ACETYLGALACTOSAMINYLTRANSFERASE 4-RELATED"/>
    <property type="match status" value="1"/>
</dbReference>
<keyword evidence="9 11" id="KW-1015">Disulfide bond</keyword>
<comment type="similarity">
    <text evidence="2 11">Belongs to the glycosyltransferase 2 family. GalNAc-T subfamily.</text>
</comment>
<dbReference type="eggNOG" id="KOG3736">
    <property type="taxonomic scope" value="Eukaryota"/>
</dbReference>
<comment type="cofactor">
    <cofactor evidence="11">
        <name>Mn(2+)</name>
        <dbReference type="ChEBI" id="CHEBI:29035"/>
    </cofactor>
</comment>
<dbReference type="InParanoid" id="B4J037"/>
<gene>
    <name evidence="13" type="primary">Dgri\GH17086</name>
    <name evidence="13" type="ORF">Dgri_GH17086</name>
</gene>
<dbReference type="eggNOG" id="KOG1584">
    <property type="taxonomic scope" value="Eukaryota"/>
</dbReference>
<keyword evidence="5" id="KW-0735">Signal-anchor</keyword>
<dbReference type="SUPFAM" id="SSF53448">
    <property type="entry name" value="Nucleotide-diphospho-sugar transferases"/>
    <property type="match status" value="1"/>
</dbReference>
<dbReference type="InterPro" id="IPR000863">
    <property type="entry name" value="Sulfotransferase_dom"/>
</dbReference>
<keyword evidence="6" id="KW-1133">Transmembrane helix</keyword>
<comment type="subcellular location">
    <subcellularLocation>
        <location evidence="1 11">Golgi apparatus membrane</location>
        <topology evidence="1 11">Single-pass type II membrane protein</topology>
    </subcellularLocation>
</comment>
<dbReference type="InterPro" id="IPR035992">
    <property type="entry name" value="Ricin_B-like_lectins"/>
</dbReference>
<keyword evidence="11" id="KW-0328">Glycosyltransferase</keyword>
<dbReference type="AlphaFoldDB" id="B4J037"/>
<name>B4J037_DROGR</name>